<feature type="domain" description="Protein kinase" evidence="5">
    <location>
        <begin position="64"/>
        <end position="285"/>
    </location>
</feature>
<dbReference type="PROSITE" id="PS00108">
    <property type="entry name" value="PROTEIN_KINASE_ST"/>
    <property type="match status" value="1"/>
</dbReference>
<dbReference type="GO" id="GO:0004674">
    <property type="term" value="F:protein serine/threonine kinase activity"/>
    <property type="evidence" value="ECO:0007669"/>
    <property type="project" value="UniProtKB-KW"/>
</dbReference>
<keyword evidence="1 3" id="KW-0547">Nucleotide-binding</keyword>
<evidence type="ECO:0000256" key="1">
    <source>
        <dbReference type="ARBA" id="ARBA00022741"/>
    </source>
</evidence>
<keyword evidence="2 3" id="KW-0067">ATP-binding</keyword>
<dbReference type="EMBL" id="BRZM01002766">
    <property type="protein sequence ID" value="GLD75189.1"/>
    <property type="molecule type" value="Genomic_DNA"/>
</dbReference>
<dbReference type="SMART" id="SM00220">
    <property type="entry name" value="S_TKc"/>
    <property type="match status" value="1"/>
</dbReference>
<evidence type="ECO:0000313" key="6">
    <source>
        <dbReference type="EMBL" id="GLD75189.1"/>
    </source>
</evidence>
<dbReference type="PANTHER" id="PTHR24347">
    <property type="entry name" value="SERINE/THREONINE-PROTEIN KINASE"/>
    <property type="match status" value="1"/>
</dbReference>
<keyword evidence="4" id="KW-0723">Serine/threonine-protein kinase</keyword>
<feature type="binding site" evidence="3">
    <location>
        <position position="93"/>
    </location>
    <ligand>
        <name>ATP</name>
        <dbReference type="ChEBI" id="CHEBI:30616"/>
    </ligand>
</feature>
<dbReference type="InterPro" id="IPR017441">
    <property type="entry name" value="Protein_kinase_ATP_BS"/>
</dbReference>
<dbReference type="PROSITE" id="PS00107">
    <property type="entry name" value="PROTEIN_KINASE_ATP"/>
    <property type="match status" value="1"/>
</dbReference>
<dbReference type="InterPro" id="IPR000719">
    <property type="entry name" value="Prot_kinase_dom"/>
</dbReference>
<dbReference type="InterPro" id="IPR011009">
    <property type="entry name" value="Kinase-like_dom_sf"/>
</dbReference>
<proteinExistence type="inferred from homology"/>
<accession>A0AAD3NNL1</accession>
<gene>
    <name evidence="6" type="ORF">AKAME5_002652200</name>
</gene>
<evidence type="ECO:0000256" key="2">
    <source>
        <dbReference type="ARBA" id="ARBA00022840"/>
    </source>
</evidence>
<dbReference type="InterPro" id="IPR008271">
    <property type="entry name" value="Ser/Thr_kinase_AS"/>
</dbReference>
<evidence type="ECO:0000313" key="7">
    <source>
        <dbReference type="Proteomes" id="UP001279410"/>
    </source>
</evidence>
<dbReference type="GO" id="GO:0005524">
    <property type="term" value="F:ATP binding"/>
    <property type="evidence" value="ECO:0007669"/>
    <property type="project" value="UniProtKB-UniRule"/>
</dbReference>
<comment type="caution">
    <text evidence="6">The sequence shown here is derived from an EMBL/GenBank/DDBJ whole genome shotgun (WGS) entry which is preliminary data.</text>
</comment>
<evidence type="ECO:0000256" key="4">
    <source>
        <dbReference type="RuleBase" id="RU000304"/>
    </source>
</evidence>
<reference evidence="6" key="1">
    <citation type="submission" date="2022-08" db="EMBL/GenBank/DDBJ databases">
        <title>Genome sequencing of akame (Lates japonicus).</title>
        <authorList>
            <person name="Hashiguchi Y."/>
            <person name="Takahashi H."/>
        </authorList>
    </citation>
    <scope>NUCLEOTIDE SEQUENCE</scope>
    <source>
        <strain evidence="6">Kochi</strain>
    </source>
</reference>
<dbReference type="Proteomes" id="UP001279410">
    <property type="component" value="Unassembled WGS sequence"/>
</dbReference>
<keyword evidence="6" id="KW-0418">Kinase</keyword>
<dbReference type="SUPFAM" id="SSF56112">
    <property type="entry name" value="Protein kinase-like (PK-like)"/>
    <property type="match status" value="1"/>
</dbReference>
<protein>
    <submittedName>
        <fullName evidence="6">Serine/threonine-protein kinase DCLK1 isoform X2</fullName>
    </submittedName>
</protein>
<dbReference type="FunFam" id="3.30.200.20:FF:000057">
    <property type="entry name" value="Serine/threonine-protein kinase DCLK1 isoform 2"/>
    <property type="match status" value="1"/>
</dbReference>
<name>A0AAD3NNL1_LATJO</name>
<sequence>MSKRADSYLGRDIGQLCSGSQGSSTSLSSAKVSISVEDGDGLITEAEVLVDEVPAVPSYISDRYKVGRMLGDGNFAVVRECVEHSTGREYALKIINKGKCRGKEHMIQNEVAILRRVKHPNIVLLIEEVDTYNELYLVMELVKGGDLFDAITSANRYTERDASGMLYNLANAIKYLHSLNIVHRDIKPENLLVSSHRVETGYGLKVDIWAAGVITYILLCGFPPFRGSSDDQEVLFDQILMGQLEFPLPYWDNVSETAKELIRSMLEVEVDQRYSALQVLEHPWVTDKGLCENDHQLSVAGKIKKHFNTSPKVNDTTAGVSVISLDDSFSMQRSGSLDFYQHPAMYWIRPPLLIRRGRFSDEDATRM</sequence>
<comment type="similarity">
    <text evidence="4">Belongs to the protein kinase superfamily.</text>
</comment>
<organism evidence="6 7">
    <name type="scientific">Lates japonicus</name>
    <name type="common">Japanese lates</name>
    <dbReference type="NCBI Taxonomy" id="270547"/>
    <lineage>
        <taxon>Eukaryota</taxon>
        <taxon>Metazoa</taxon>
        <taxon>Chordata</taxon>
        <taxon>Craniata</taxon>
        <taxon>Vertebrata</taxon>
        <taxon>Euteleostomi</taxon>
        <taxon>Actinopterygii</taxon>
        <taxon>Neopterygii</taxon>
        <taxon>Teleostei</taxon>
        <taxon>Neoteleostei</taxon>
        <taxon>Acanthomorphata</taxon>
        <taxon>Carangaria</taxon>
        <taxon>Carangaria incertae sedis</taxon>
        <taxon>Centropomidae</taxon>
        <taxon>Lates</taxon>
    </lineage>
</organism>
<dbReference type="PROSITE" id="PS50011">
    <property type="entry name" value="PROTEIN_KINASE_DOM"/>
    <property type="match status" value="1"/>
</dbReference>
<evidence type="ECO:0000256" key="3">
    <source>
        <dbReference type="PROSITE-ProRule" id="PRU10141"/>
    </source>
</evidence>
<dbReference type="Pfam" id="PF00069">
    <property type="entry name" value="Pkinase"/>
    <property type="match status" value="2"/>
</dbReference>
<keyword evidence="7" id="KW-1185">Reference proteome</keyword>
<keyword evidence="6" id="KW-0808">Transferase</keyword>
<dbReference type="Gene3D" id="1.10.510.10">
    <property type="entry name" value="Transferase(Phosphotransferase) domain 1"/>
    <property type="match status" value="1"/>
</dbReference>
<evidence type="ECO:0000259" key="5">
    <source>
        <dbReference type="PROSITE" id="PS50011"/>
    </source>
</evidence>
<dbReference type="Gene3D" id="3.30.200.20">
    <property type="entry name" value="Phosphorylase Kinase, domain 1"/>
    <property type="match status" value="1"/>
</dbReference>
<dbReference type="AlphaFoldDB" id="A0AAD3NNL1"/>